<dbReference type="RefSeq" id="WP_152575935.1">
    <property type="nucleotide sequence ID" value="NZ_VIKU02000008.1"/>
</dbReference>
<dbReference type="Proteomes" id="UP000707206">
    <property type="component" value="Unassembled WGS sequence"/>
</dbReference>
<feature type="signal peptide" evidence="1">
    <location>
        <begin position="1"/>
        <end position="22"/>
    </location>
</feature>
<protein>
    <submittedName>
        <fullName evidence="2">Uncharacterized protein</fullName>
    </submittedName>
</protein>
<reference evidence="2" key="2">
    <citation type="submission" date="2020-03" db="EMBL/GenBank/DDBJ databases">
        <title>Flavobacteriaceae bacterium strain TP-CH-4, a member of the family Flavobacteriaceae isolated from a deep-sea seamount.</title>
        <authorList>
            <person name="Zhang D.-C."/>
        </authorList>
    </citation>
    <scope>NUCLEOTIDE SEQUENCE</scope>
    <source>
        <strain evidence="2">TP-CH-4</strain>
    </source>
</reference>
<gene>
    <name evidence="2" type="ORF">FK220_018945</name>
</gene>
<accession>A0A967AYC9</accession>
<evidence type="ECO:0000313" key="2">
    <source>
        <dbReference type="EMBL" id="NHF61438.1"/>
    </source>
</evidence>
<sequence>MNTSNLKLSIALGLVLANNAFAIDPEKEKEEFDLNSIVEIEEDIEFDLGFDTREYLPEDFNPYAFPTDVEGINFIDPRDDFEVDFDTTQYLPEGFDPYKKAK</sequence>
<keyword evidence="1" id="KW-0732">Signal</keyword>
<evidence type="ECO:0000313" key="3">
    <source>
        <dbReference type="Proteomes" id="UP000707206"/>
    </source>
</evidence>
<proteinExistence type="predicted"/>
<comment type="caution">
    <text evidence="2">The sequence shown here is derived from an EMBL/GenBank/DDBJ whole genome shotgun (WGS) entry which is preliminary data.</text>
</comment>
<reference evidence="2" key="1">
    <citation type="submission" date="2019-07" db="EMBL/GenBank/DDBJ databases">
        <authorList>
            <person name="De-Chao Zhang Q."/>
        </authorList>
    </citation>
    <scope>NUCLEOTIDE SEQUENCE</scope>
    <source>
        <strain evidence="2">TP-CH-4</strain>
    </source>
</reference>
<name>A0A967AYC9_9FLAO</name>
<evidence type="ECO:0000256" key="1">
    <source>
        <dbReference type="SAM" id="SignalP"/>
    </source>
</evidence>
<dbReference type="EMBL" id="VIKU02000008">
    <property type="protein sequence ID" value="NHF61438.1"/>
    <property type="molecule type" value="Genomic_DNA"/>
</dbReference>
<keyword evidence="3" id="KW-1185">Reference proteome</keyword>
<feature type="chain" id="PRO_5037178776" evidence="1">
    <location>
        <begin position="23"/>
        <end position="102"/>
    </location>
</feature>
<organism evidence="2 3">
    <name type="scientific">Pelagihabitans pacificus</name>
    <dbReference type="NCBI Taxonomy" id="2696054"/>
    <lineage>
        <taxon>Bacteria</taxon>
        <taxon>Pseudomonadati</taxon>
        <taxon>Bacteroidota</taxon>
        <taxon>Flavobacteriia</taxon>
        <taxon>Flavobacteriales</taxon>
        <taxon>Flavobacteriaceae</taxon>
        <taxon>Pelagihabitans</taxon>
    </lineage>
</organism>
<dbReference type="AlphaFoldDB" id="A0A967AYC9"/>